<feature type="region of interest" description="Disordered" evidence="1">
    <location>
        <begin position="1001"/>
        <end position="1130"/>
    </location>
</feature>
<feature type="compositionally biased region" description="Low complexity" evidence="1">
    <location>
        <begin position="760"/>
        <end position="771"/>
    </location>
</feature>
<feature type="compositionally biased region" description="Low complexity" evidence="1">
    <location>
        <begin position="1099"/>
        <end position="1130"/>
    </location>
</feature>
<feature type="compositionally biased region" description="Polar residues" evidence="1">
    <location>
        <begin position="1051"/>
        <end position="1086"/>
    </location>
</feature>
<feature type="compositionally biased region" description="Low complexity" evidence="1">
    <location>
        <begin position="1228"/>
        <end position="1239"/>
    </location>
</feature>
<feature type="region of interest" description="Disordered" evidence="1">
    <location>
        <begin position="310"/>
        <end position="358"/>
    </location>
</feature>
<feature type="compositionally biased region" description="Low complexity" evidence="1">
    <location>
        <begin position="312"/>
        <end position="333"/>
    </location>
</feature>
<dbReference type="Proteomes" id="UP000289152">
    <property type="component" value="Unassembled WGS sequence"/>
</dbReference>
<dbReference type="VEuPathDB" id="FungiDB:TREMEDRAFT_73950"/>
<dbReference type="SUPFAM" id="SSF50729">
    <property type="entry name" value="PH domain-like"/>
    <property type="match status" value="1"/>
</dbReference>
<name>A0A4Q1BF99_TREME</name>
<feature type="compositionally biased region" description="Acidic residues" evidence="1">
    <location>
        <begin position="731"/>
        <end position="749"/>
    </location>
</feature>
<dbReference type="SMART" id="SM00233">
    <property type="entry name" value="PH"/>
    <property type="match status" value="1"/>
</dbReference>
<feature type="compositionally biased region" description="Polar residues" evidence="1">
    <location>
        <begin position="138"/>
        <end position="156"/>
    </location>
</feature>
<feature type="compositionally biased region" description="Low complexity" evidence="1">
    <location>
        <begin position="87"/>
        <end position="99"/>
    </location>
</feature>
<dbReference type="PROSITE" id="PS50003">
    <property type="entry name" value="PH_DOMAIN"/>
    <property type="match status" value="1"/>
</dbReference>
<feature type="region of interest" description="Disordered" evidence="1">
    <location>
        <begin position="406"/>
        <end position="782"/>
    </location>
</feature>
<dbReference type="OrthoDB" id="5865767at2759"/>
<feature type="compositionally biased region" description="Polar residues" evidence="1">
    <location>
        <begin position="709"/>
        <end position="718"/>
    </location>
</feature>
<dbReference type="InParanoid" id="A0A4Q1BF99"/>
<feature type="region of interest" description="Disordered" evidence="1">
    <location>
        <begin position="820"/>
        <end position="874"/>
    </location>
</feature>
<feature type="compositionally biased region" description="Basic and acidic residues" evidence="1">
    <location>
        <begin position="430"/>
        <end position="442"/>
    </location>
</feature>
<dbReference type="Gene3D" id="2.30.29.30">
    <property type="entry name" value="Pleckstrin-homology domain (PH domain)/Phosphotyrosine-binding domain (PTB)"/>
    <property type="match status" value="2"/>
</dbReference>
<feature type="region of interest" description="Disordered" evidence="1">
    <location>
        <begin position="74"/>
        <end position="99"/>
    </location>
</feature>
<feature type="compositionally biased region" description="Polar residues" evidence="1">
    <location>
        <begin position="829"/>
        <end position="842"/>
    </location>
</feature>
<organism evidence="3 4">
    <name type="scientific">Tremella mesenterica</name>
    <name type="common">Jelly fungus</name>
    <dbReference type="NCBI Taxonomy" id="5217"/>
    <lineage>
        <taxon>Eukaryota</taxon>
        <taxon>Fungi</taxon>
        <taxon>Dikarya</taxon>
        <taxon>Basidiomycota</taxon>
        <taxon>Agaricomycotina</taxon>
        <taxon>Tremellomycetes</taxon>
        <taxon>Tremellales</taxon>
        <taxon>Tremellaceae</taxon>
        <taxon>Tremella</taxon>
    </lineage>
</organism>
<feature type="compositionally biased region" description="Acidic residues" evidence="1">
    <location>
        <begin position="462"/>
        <end position="500"/>
    </location>
</feature>
<feature type="compositionally biased region" description="Polar residues" evidence="1">
    <location>
        <begin position="613"/>
        <end position="629"/>
    </location>
</feature>
<feature type="region of interest" description="Disordered" evidence="1">
    <location>
        <begin position="1228"/>
        <end position="1258"/>
    </location>
</feature>
<evidence type="ECO:0000256" key="1">
    <source>
        <dbReference type="SAM" id="MobiDB-lite"/>
    </source>
</evidence>
<feature type="compositionally biased region" description="Low complexity" evidence="1">
    <location>
        <begin position="597"/>
        <end position="612"/>
    </location>
</feature>
<feature type="region of interest" description="Disordered" evidence="1">
    <location>
        <begin position="379"/>
        <end position="398"/>
    </location>
</feature>
<dbReference type="InterPro" id="IPR001849">
    <property type="entry name" value="PH_domain"/>
</dbReference>
<comment type="caution">
    <text evidence="3">The sequence shown here is derived from an EMBL/GenBank/DDBJ whole genome shotgun (WGS) entry which is preliminary data.</text>
</comment>
<feature type="compositionally biased region" description="Low complexity" evidence="1">
    <location>
        <begin position="1010"/>
        <end position="1043"/>
    </location>
</feature>
<dbReference type="InterPro" id="IPR011993">
    <property type="entry name" value="PH-like_dom_sf"/>
</dbReference>
<reference evidence="3 4" key="1">
    <citation type="submission" date="2016-06" db="EMBL/GenBank/DDBJ databases">
        <title>Evolution of pathogenesis and genome organization in the Tremellales.</title>
        <authorList>
            <person name="Cuomo C."/>
            <person name="Litvintseva A."/>
            <person name="Heitman J."/>
            <person name="Chen Y."/>
            <person name="Sun S."/>
            <person name="Springer D."/>
            <person name="Dromer F."/>
            <person name="Young S."/>
            <person name="Zeng Q."/>
            <person name="Chapman S."/>
            <person name="Gujja S."/>
            <person name="Saif S."/>
            <person name="Birren B."/>
        </authorList>
    </citation>
    <scope>NUCLEOTIDE SEQUENCE [LARGE SCALE GENOMIC DNA]</scope>
    <source>
        <strain evidence="3 4">ATCC 28783</strain>
    </source>
</reference>
<dbReference type="STRING" id="5217.A0A4Q1BF99"/>
<feature type="compositionally biased region" description="Basic and acidic residues" evidence="1">
    <location>
        <begin position="334"/>
        <end position="344"/>
    </location>
</feature>
<evidence type="ECO:0000313" key="3">
    <source>
        <dbReference type="EMBL" id="RXK34821.1"/>
    </source>
</evidence>
<dbReference type="PANTHER" id="PTHR37283:SF1">
    <property type="entry name" value="PH DOMAIN-CONTAINING PROTEIN YHR131C"/>
    <property type="match status" value="1"/>
</dbReference>
<evidence type="ECO:0000313" key="4">
    <source>
        <dbReference type="Proteomes" id="UP000289152"/>
    </source>
</evidence>
<evidence type="ECO:0000259" key="2">
    <source>
        <dbReference type="PROSITE" id="PS50003"/>
    </source>
</evidence>
<sequence length="1271" mass="136090">MPSIFRRTRRMSESIITDNTNTTTNPQIPQKTMTMDRPAMEEEMRKAGWSAARIKAFFKSNGFEGKFSLRRRKSMEVSPPASSPEDIINTTSPINPTTPINITTSLNPTTSDGPTILGSTPTPLNGTLSPPVRNGTGTTARNINHTPRSSITQNIFPSPKRYPENFSLGRTTSPEGNDHARRASWTPSYPIRVPSDGYADVAPDGHTVPNGKMAVSPIVPGTTDENALRRSQAPSEGFKGDLGNDMILAPPLTTTPHKSPEDTLPTPPTSANPPIREDLKDVNSIKPSLNIQTPLSTIQNEHRSSIVATNITNSPISSNVTPSTSTPSSPQTSKGDKRRPDIPIRRTTLISSPPMPQPIKNLPTLANLSGYSSPNIPGPSWGSLAKEGGPKTPGWGGLMSPALRNEAGTSSNGFPFGGGVSGIMHGTNKGQDKGRMSEGELRKAKRAMPVMLREPSFRPDGDEGGDVGADEDQDDDDDESETEMELQGGQDDDSEAETETEPAVVKDAPSNSANTLIAARRKAPSPRLGEIPKPAPSISTWSLPTPKQRPAHAPFGSWTQFAAETPGTSLQTPRPNPASRGTSDYSSAPSSEGYFDSQPNSSSVSVTSPTTQRNLSFASVSTSGQNESSPVKLAAPLVQPDSTPVAVQTNEVPIAQPQSPPQPGVVGLGLGPVSVSTPDGPQIIVRTASHSVPQSPSTSERDRPVAEDGSSSGLETTPPSVPQRTPPMPDQEGDSEEDESENDTNDGSEETSTMSHDPPDSTTQPSSPMSSGKRPCLYTQVSRSMIDVRPGGSEMPMGSMPLTVMGTPRLETIRSREAPGKIDIPRNPSFPNVEQHQVSSPGSEWAKPPPTPAAGLTTPFWGKREKDMPSIPGLKRRRSADDLVLAPPKYEPPFPGTFVPRPRDEEGMEKLPGYWCASVNGVYGAALIELQVHIEGLLQRKMEFSSPGVQSRDRSWKKLYFILRGTALQVYKFDPHRFPLKSETVPVPVVTDMESEEYLHVHLPGERRPSTSLTLPSSSSPRRASMSTSTSSDQRRTPSSTDTSIRRGSFGHTSGSSLTIPDNSTSRRASMSASNSPLNPNFNTAEINGDGKDTNLFNSSNSSGRRQSNGSQTASSASYASHGSYGSTSGGTSLASHFQHNALIKTYTLQNAESGLAADYVKRKNVVRVRAEGQQFLLQTDNARDVVDWIEAFQAATNVSLDLDQRPMPKIITLPRRRRRRVVGTAGANGTANGVAAANGGTGSIPAPNTETTSERERERMLLEDQLAAAG</sequence>
<gene>
    <name evidence="3" type="ORF">M231_07922</name>
</gene>
<feature type="compositionally biased region" description="Pro residues" evidence="1">
    <location>
        <begin position="719"/>
        <end position="729"/>
    </location>
</feature>
<dbReference type="EMBL" id="SDIL01000186">
    <property type="protein sequence ID" value="RXK34821.1"/>
    <property type="molecule type" value="Genomic_DNA"/>
</dbReference>
<feature type="region of interest" description="Disordered" evidence="1">
    <location>
        <begin position="1"/>
        <end position="31"/>
    </location>
</feature>
<accession>A0A4Q1BF99</accession>
<keyword evidence="4" id="KW-1185">Reference proteome</keyword>
<protein>
    <recommendedName>
        <fullName evidence="2">PH domain-containing protein</fullName>
    </recommendedName>
</protein>
<feature type="compositionally biased region" description="Polar residues" evidence="1">
    <location>
        <begin position="640"/>
        <end position="651"/>
    </location>
</feature>
<dbReference type="PANTHER" id="PTHR37283">
    <property type="entry name" value="PH DOMAIN-CONTAINING PROTEIN YHR131C"/>
    <property type="match status" value="1"/>
</dbReference>
<dbReference type="AlphaFoldDB" id="A0A4Q1BF99"/>
<feature type="region of interest" description="Disordered" evidence="1">
    <location>
        <begin position="138"/>
        <end position="278"/>
    </location>
</feature>
<feature type="compositionally biased region" description="Polar residues" evidence="1">
    <location>
        <begin position="688"/>
        <end position="698"/>
    </location>
</feature>
<feature type="compositionally biased region" description="Polar residues" evidence="1">
    <location>
        <begin position="557"/>
        <end position="590"/>
    </location>
</feature>
<feature type="domain" description="PH" evidence="2">
    <location>
        <begin position="931"/>
        <end position="1198"/>
    </location>
</feature>
<proteinExistence type="predicted"/>